<reference evidence="1" key="2">
    <citation type="journal article" date="2021" name="PeerJ">
        <title>Extensive microbial diversity within the chicken gut microbiome revealed by metagenomics and culture.</title>
        <authorList>
            <person name="Gilroy R."/>
            <person name="Ravi A."/>
            <person name="Getino M."/>
            <person name="Pursley I."/>
            <person name="Horton D.L."/>
            <person name="Alikhan N.F."/>
            <person name="Baker D."/>
            <person name="Gharbi K."/>
            <person name="Hall N."/>
            <person name="Watson M."/>
            <person name="Adriaenssens E.M."/>
            <person name="Foster-Nyarko E."/>
            <person name="Jarju S."/>
            <person name="Secka A."/>
            <person name="Antonio M."/>
            <person name="Oren A."/>
            <person name="Chaudhuri R.R."/>
            <person name="La Ragione R."/>
            <person name="Hildebrand F."/>
            <person name="Pallen M.J."/>
        </authorList>
    </citation>
    <scope>NUCLEOTIDE SEQUENCE</scope>
    <source>
        <strain evidence="1">2889</strain>
    </source>
</reference>
<dbReference type="Proteomes" id="UP000823612">
    <property type="component" value="Unassembled WGS sequence"/>
</dbReference>
<sequence length="45" mass="4805">MEKLLWMLGSGVVQVLLAACGGAVRFGDISAGLRILFIFVNLVLL</sequence>
<evidence type="ECO:0000313" key="1">
    <source>
        <dbReference type="EMBL" id="MBO8433410.1"/>
    </source>
</evidence>
<dbReference type="AlphaFoldDB" id="A0A9D9DUW3"/>
<dbReference type="EMBL" id="JADIMZ010000134">
    <property type="protein sequence ID" value="MBO8433410.1"/>
    <property type="molecule type" value="Genomic_DNA"/>
</dbReference>
<dbReference type="PROSITE" id="PS51257">
    <property type="entry name" value="PROKAR_LIPOPROTEIN"/>
    <property type="match status" value="1"/>
</dbReference>
<name>A0A9D9DUW3_9BACT</name>
<evidence type="ECO:0000313" key="2">
    <source>
        <dbReference type="Proteomes" id="UP000823612"/>
    </source>
</evidence>
<organism evidence="1 2">
    <name type="scientific">Candidatus Pullibacteroides excrementavium</name>
    <dbReference type="NCBI Taxonomy" id="2840905"/>
    <lineage>
        <taxon>Bacteria</taxon>
        <taxon>Pseudomonadati</taxon>
        <taxon>Bacteroidota</taxon>
        <taxon>Bacteroidia</taxon>
        <taxon>Bacteroidales</taxon>
        <taxon>Candidatus Pullibacteroides</taxon>
    </lineage>
</organism>
<accession>A0A9D9DUW3</accession>
<reference evidence="1" key="1">
    <citation type="submission" date="2020-10" db="EMBL/GenBank/DDBJ databases">
        <authorList>
            <person name="Gilroy R."/>
        </authorList>
    </citation>
    <scope>NUCLEOTIDE SEQUENCE</scope>
    <source>
        <strain evidence="1">2889</strain>
    </source>
</reference>
<comment type="caution">
    <text evidence="1">The sequence shown here is derived from an EMBL/GenBank/DDBJ whole genome shotgun (WGS) entry which is preliminary data.</text>
</comment>
<protein>
    <submittedName>
        <fullName evidence="1">Uncharacterized protein</fullName>
    </submittedName>
</protein>
<proteinExistence type="predicted"/>
<gene>
    <name evidence="1" type="ORF">IAB08_08995</name>
</gene>